<dbReference type="HOGENOM" id="CLU_052511_3_0_0"/>
<dbReference type="STRING" id="204536.SULAZ_1265"/>
<evidence type="ECO:0000256" key="4">
    <source>
        <dbReference type="ARBA" id="ARBA00023004"/>
    </source>
</evidence>
<protein>
    <submittedName>
        <fullName evidence="7">Isoquinoline 1-oxidoreductase subunit alpha</fullName>
        <ecNumber evidence="7">1.3.99.16</ecNumber>
    </submittedName>
</protein>
<proteinExistence type="predicted"/>
<evidence type="ECO:0000313" key="7">
    <source>
        <dbReference type="EMBL" id="ACN99663.1"/>
    </source>
</evidence>
<dbReference type="CDD" id="cd00207">
    <property type="entry name" value="fer2"/>
    <property type="match status" value="1"/>
</dbReference>
<dbReference type="GO" id="GO:0047121">
    <property type="term" value="F:isoquinoline 1-oxidoreductase activity"/>
    <property type="evidence" value="ECO:0007669"/>
    <property type="project" value="UniProtKB-EC"/>
</dbReference>
<keyword evidence="2" id="KW-0479">Metal-binding</keyword>
<dbReference type="EC" id="1.3.99.16" evidence="7"/>
<evidence type="ECO:0000259" key="6">
    <source>
        <dbReference type="PROSITE" id="PS51085"/>
    </source>
</evidence>
<dbReference type="InterPro" id="IPR006058">
    <property type="entry name" value="2Fe2S_fd_BS"/>
</dbReference>
<dbReference type="OrthoDB" id="9796880at2"/>
<evidence type="ECO:0000313" key="8">
    <source>
        <dbReference type="Proteomes" id="UP000001369"/>
    </source>
</evidence>
<dbReference type="Proteomes" id="UP000001369">
    <property type="component" value="Chromosome"/>
</dbReference>
<dbReference type="RefSeq" id="WP_012674972.1">
    <property type="nucleotide sequence ID" value="NC_012438.1"/>
</dbReference>
<keyword evidence="8" id="KW-1185">Reference proteome</keyword>
<keyword evidence="4" id="KW-0408">Iron</keyword>
<keyword evidence="3 7" id="KW-0560">Oxidoreductase</keyword>
<dbReference type="InterPro" id="IPR036010">
    <property type="entry name" value="2Fe-2S_ferredoxin-like_sf"/>
</dbReference>
<dbReference type="InterPro" id="IPR001041">
    <property type="entry name" value="2Fe-2S_ferredoxin-type"/>
</dbReference>
<dbReference type="AlphaFoldDB" id="C1DVU7"/>
<evidence type="ECO:0000256" key="2">
    <source>
        <dbReference type="ARBA" id="ARBA00022723"/>
    </source>
</evidence>
<dbReference type="PANTHER" id="PTHR44379:SF2">
    <property type="entry name" value="BLR6218 PROTEIN"/>
    <property type="match status" value="1"/>
</dbReference>
<dbReference type="SUPFAM" id="SSF47741">
    <property type="entry name" value="CO dehydrogenase ISP C-domain like"/>
    <property type="match status" value="1"/>
</dbReference>
<gene>
    <name evidence="7" type="ordered locus">SULAZ_1265</name>
</gene>
<dbReference type="PROSITE" id="PS51085">
    <property type="entry name" value="2FE2S_FER_2"/>
    <property type="match status" value="1"/>
</dbReference>
<evidence type="ECO:0000256" key="3">
    <source>
        <dbReference type="ARBA" id="ARBA00023002"/>
    </source>
</evidence>
<name>C1DVU7_SULAA</name>
<sequence length="152" mass="16812">MKKLKINGKFFNVNLSDDTPLLWVIRDHIGLTGTKFGCGKGICGSCTILLDGNPVRSCITPLKLAINKEIITIEGIPEDHPLKRAWIELQVPQCGYCQSGQIVEAYALLKNNLNASDNEIVSIMSSHLCRCGTYNRIKKAIKRAQSLLKKEG</sequence>
<feature type="domain" description="2Fe-2S ferredoxin-type" evidence="6">
    <location>
        <begin position="1"/>
        <end position="76"/>
    </location>
</feature>
<dbReference type="Gene3D" id="1.10.150.120">
    <property type="entry name" value="[2Fe-2S]-binding domain"/>
    <property type="match status" value="1"/>
</dbReference>
<dbReference type="Pfam" id="PF01799">
    <property type="entry name" value="Fer2_2"/>
    <property type="match status" value="1"/>
</dbReference>
<dbReference type="EMBL" id="CP001229">
    <property type="protein sequence ID" value="ACN99663.1"/>
    <property type="molecule type" value="Genomic_DNA"/>
</dbReference>
<dbReference type="InterPro" id="IPR036884">
    <property type="entry name" value="2Fe-2S-bd_dom_sf"/>
</dbReference>
<dbReference type="eggNOG" id="COG2080">
    <property type="taxonomic scope" value="Bacteria"/>
</dbReference>
<accession>C1DVU7</accession>
<dbReference type="PANTHER" id="PTHR44379">
    <property type="entry name" value="OXIDOREDUCTASE WITH IRON-SULFUR SUBUNIT"/>
    <property type="match status" value="1"/>
</dbReference>
<dbReference type="InterPro" id="IPR012675">
    <property type="entry name" value="Beta-grasp_dom_sf"/>
</dbReference>
<keyword evidence="1" id="KW-0001">2Fe-2S</keyword>
<organism evidence="7 8">
    <name type="scientific">Sulfurihydrogenibium azorense (strain DSM 15241 / OCM 825 / Az-Fu1)</name>
    <dbReference type="NCBI Taxonomy" id="204536"/>
    <lineage>
        <taxon>Bacteria</taxon>
        <taxon>Pseudomonadati</taxon>
        <taxon>Aquificota</taxon>
        <taxon>Aquificia</taxon>
        <taxon>Aquificales</taxon>
        <taxon>Hydrogenothermaceae</taxon>
        <taxon>Sulfurihydrogenibium</taxon>
    </lineage>
</organism>
<dbReference type="KEGG" id="saf:SULAZ_1265"/>
<dbReference type="InterPro" id="IPR051452">
    <property type="entry name" value="Diverse_Oxidoreductases"/>
</dbReference>
<keyword evidence="5" id="KW-0411">Iron-sulfur</keyword>
<evidence type="ECO:0000256" key="1">
    <source>
        <dbReference type="ARBA" id="ARBA00022714"/>
    </source>
</evidence>
<dbReference type="SUPFAM" id="SSF54292">
    <property type="entry name" value="2Fe-2S ferredoxin-like"/>
    <property type="match status" value="1"/>
</dbReference>
<dbReference type="Gene3D" id="3.10.20.30">
    <property type="match status" value="1"/>
</dbReference>
<dbReference type="PROSITE" id="PS00197">
    <property type="entry name" value="2FE2S_FER_1"/>
    <property type="match status" value="1"/>
</dbReference>
<reference evidence="7 8" key="1">
    <citation type="journal article" date="2009" name="J. Bacteriol.">
        <title>Complete and draft genome sequences of six members of the Aquificales.</title>
        <authorList>
            <person name="Reysenbach A.L."/>
            <person name="Hamamura N."/>
            <person name="Podar M."/>
            <person name="Griffiths E."/>
            <person name="Ferreira S."/>
            <person name="Hochstein R."/>
            <person name="Heidelberg J."/>
            <person name="Johnson J."/>
            <person name="Mead D."/>
            <person name="Pohorille A."/>
            <person name="Sarmiento M."/>
            <person name="Schweighofer K."/>
            <person name="Seshadri R."/>
            <person name="Voytek M.A."/>
        </authorList>
    </citation>
    <scope>NUCLEOTIDE SEQUENCE [LARGE SCALE GENOMIC DNA]</scope>
    <source>
        <strain evidence="8">Az-Fu1 / DSM 15241 / OCM 825</strain>
    </source>
</reference>
<dbReference type="InterPro" id="IPR002888">
    <property type="entry name" value="2Fe-2S-bd"/>
</dbReference>
<evidence type="ECO:0000256" key="5">
    <source>
        <dbReference type="ARBA" id="ARBA00023014"/>
    </source>
</evidence>
<dbReference type="GO" id="GO:0051537">
    <property type="term" value="F:2 iron, 2 sulfur cluster binding"/>
    <property type="evidence" value="ECO:0007669"/>
    <property type="project" value="UniProtKB-KW"/>
</dbReference>
<dbReference type="GO" id="GO:0046872">
    <property type="term" value="F:metal ion binding"/>
    <property type="evidence" value="ECO:0007669"/>
    <property type="project" value="UniProtKB-KW"/>
</dbReference>
<dbReference type="Pfam" id="PF00111">
    <property type="entry name" value="Fer2"/>
    <property type="match status" value="1"/>
</dbReference>